<comment type="caution">
    <text evidence="1">The sequence shown here is derived from an EMBL/GenBank/DDBJ whole genome shotgun (WGS) entry which is preliminary data.</text>
</comment>
<evidence type="ECO:0000313" key="1">
    <source>
        <dbReference type="EMBL" id="GAG05430.1"/>
    </source>
</evidence>
<accession>X0UIJ8</accession>
<proteinExistence type="predicted"/>
<gene>
    <name evidence="1" type="ORF">S01H1_42275</name>
</gene>
<name>X0UIJ8_9ZZZZ</name>
<dbReference type="EMBL" id="BARS01026868">
    <property type="protein sequence ID" value="GAG05430.1"/>
    <property type="molecule type" value="Genomic_DNA"/>
</dbReference>
<reference evidence="1" key="1">
    <citation type="journal article" date="2014" name="Front. Microbiol.">
        <title>High frequency of phylogenetically diverse reductive dehalogenase-homologous genes in deep subseafloor sedimentary metagenomes.</title>
        <authorList>
            <person name="Kawai M."/>
            <person name="Futagami T."/>
            <person name="Toyoda A."/>
            <person name="Takaki Y."/>
            <person name="Nishi S."/>
            <person name="Hori S."/>
            <person name="Arai W."/>
            <person name="Tsubouchi T."/>
            <person name="Morono Y."/>
            <person name="Uchiyama I."/>
            <person name="Ito T."/>
            <person name="Fujiyama A."/>
            <person name="Inagaki F."/>
            <person name="Takami H."/>
        </authorList>
    </citation>
    <scope>NUCLEOTIDE SEQUENCE</scope>
    <source>
        <strain evidence="1">Expedition CK06-06</strain>
    </source>
</reference>
<sequence>MMGLETIRKVNEEKCQQAEKSGLLPKVILGKTTIEEIKSIPHIGDFRPDGFELVATHFVDNSGFGGEHEPALTFKQFMNQIEKGHAYAIIEAGQFQIHIGEFEVRK</sequence>
<organism evidence="1">
    <name type="scientific">marine sediment metagenome</name>
    <dbReference type="NCBI Taxonomy" id="412755"/>
    <lineage>
        <taxon>unclassified sequences</taxon>
        <taxon>metagenomes</taxon>
        <taxon>ecological metagenomes</taxon>
    </lineage>
</organism>
<dbReference type="AlphaFoldDB" id="X0UIJ8"/>
<protein>
    <submittedName>
        <fullName evidence="1">Uncharacterized protein</fullName>
    </submittedName>
</protein>